<evidence type="ECO:0000256" key="2">
    <source>
        <dbReference type="ARBA" id="ARBA00003215"/>
    </source>
</evidence>
<dbReference type="Pfam" id="PF02578">
    <property type="entry name" value="Cu-oxidase_4"/>
    <property type="match status" value="1"/>
</dbReference>
<dbReference type="InterPro" id="IPR038371">
    <property type="entry name" value="Cu_polyphenol_OxRdtase_sf"/>
</dbReference>
<keyword evidence="7" id="KW-0862">Zinc</keyword>
<dbReference type="STRING" id="633697.EubceDRAFT1_1720"/>
<dbReference type="GO" id="GO:0016787">
    <property type="term" value="F:hydrolase activity"/>
    <property type="evidence" value="ECO:0007669"/>
    <property type="project" value="UniProtKB-KW"/>
</dbReference>
<evidence type="ECO:0000313" key="12">
    <source>
        <dbReference type="EMBL" id="EIM57498.1"/>
    </source>
</evidence>
<reference evidence="12 13" key="1">
    <citation type="submission" date="2010-08" db="EMBL/GenBank/DDBJ databases">
        <authorList>
            <consortium name="US DOE Joint Genome Institute (JGI-PGF)"/>
            <person name="Lucas S."/>
            <person name="Copeland A."/>
            <person name="Lapidus A."/>
            <person name="Cheng J.-F."/>
            <person name="Bruce D."/>
            <person name="Goodwin L."/>
            <person name="Pitluck S."/>
            <person name="Land M.L."/>
            <person name="Hauser L."/>
            <person name="Chang Y.-J."/>
            <person name="Anderson I.J."/>
            <person name="Johnson E."/>
            <person name="Mulhopadhyay B."/>
            <person name="Kyrpides N."/>
            <person name="Woyke T.J."/>
        </authorList>
    </citation>
    <scope>NUCLEOTIDE SEQUENCE [LARGE SCALE GENOMIC DNA]</scope>
    <source>
        <strain evidence="12 13">6</strain>
    </source>
</reference>
<dbReference type="OrthoDB" id="4279at2"/>
<comment type="catalytic activity">
    <reaction evidence="10">
        <text>S-methyl-5'-thioadenosine + phosphate = 5-(methylsulfanyl)-alpha-D-ribose 1-phosphate + adenine</text>
        <dbReference type="Rhea" id="RHEA:11852"/>
        <dbReference type="ChEBI" id="CHEBI:16708"/>
        <dbReference type="ChEBI" id="CHEBI:17509"/>
        <dbReference type="ChEBI" id="CHEBI:43474"/>
        <dbReference type="ChEBI" id="CHEBI:58533"/>
        <dbReference type="EC" id="2.4.2.28"/>
    </reaction>
    <physiologicalReaction direction="left-to-right" evidence="10">
        <dbReference type="Rhea" id="RHEA:11853"/>
    </physiologicalReaction>
</comment>
<comment type="catalytic activity">
    <reaction evidence="8">
        <text>adenosine + H2O + H(+) = inosine + NH4(+)</text>
        <dbReference type="Rhea" id="RHEA:24408"/>
        <dbReference type="ChEBI" id="CHEBI:15377"/>
        <dbReference type="ChEBI" id="CHEBI:15378"/>
        <dbReference type="ChEBI" id="CHEBI:16335"/>
        <dbReference type="ChEBI" id="CHEBI:17596"/>
        <dbReference type="ChEBI" id="CHEBI:28938"/>
        <dbReference type="EC" id="3.5.4.4"/>
    </reaction>
    <physiologicalReaction direction="left-to-right" evidence="8">
        <dbReference type="Rhea" id="RHEA:24409"/>
    </physiologicalReaction>
</comment>
<evidence type="ECO:0000256" key="4">
    <source>
        <dbReference type="ARBA" id="ARBA00022679"/>
    </source>
</evidence>
<protein>
    <recommendedName>
        <fullName evidence="11">Purine nucleoside phosphorylase</fullName>
    </recommendedName>
</protein>
<evidence type="ECO:0000313" key="13">
    <source>
        <dbReference type="Proteomes" id="UP000005753"/>
    </source>
</evidence>
<dbReference type="CDD" id="cd16833">
    <property type="entry name" value="YfiH"/>
    <property type="match status" value="1"/>
</dbReference>
<keyword evidence="4" id="KW-0808">Transferase</keyword>
<dbReference type="eggNOG" id="COG1496">
    <property type="taxonomic scope" value="Bacteria"/>
</dbReference>
<reference evidence="12 13" key="2">
    <citation type="submission" date="2012-02" db="EMBL/GenBank/DDBJ databases">
        <title>Improved High-Quality Draft sequence of Eubacterium cellulosolvens 6.</title>
        <authorList>
            <consortium name="US DOE Joint Genome Institute"/>
            <person name="Lucas S."/>
            <person name="Han J."/>
            <person name="Lapidus A."/>
            <person name="Cheng J.-F."/>
            <person name="Goodwin L."/>
            <person name="Pitluck S."/>
            <person name="Peters L."/>
            <person name="Mikhailova N."/>
            <person name="Gu W."/>
            <person name="Detter J.C."/>
            <person name="Han C."/>
            <person name="Tapia R."/>
            <person name="Land M."/>
            <person name="Hauser L."/>
            <person name="Kyrpides N."/>
            <person name="Ivanova N."/>
            <person name="Pagani I."/>
            <person name="Johnson E."/>
            <person name="Mukhopadhyay B."/>
            <person name="Anderson I."/>
            <person name="Woyke T."/>
        </authorList>
    </citation>
    <scope>NUCLEOTIDE SEQUENCE [LARGE SCALE GENOMIC DNA]</scope>
    <source>
        <strain evidence="12 13">6</strain>
    </source>
</reference>
<evidence type="ECO:0000256" key="5">
    <source>
        <dbReference type="ARBA" id="ARBA00022723"/>
    </source>
</evidence>
<dbReference type="GO" id="GO:0017061">
    <property type="term" value="F:S-methyl-5-thioadenosine phosphorylase activity"/>
    <property type="evidence" value="ECO:0007669"/>
    <property type="project" value="UniProtKB-EC"/>
</dbReference>
<evidence type="ECO:0000256" key="11">
    <source>
        <dbReference type="RuleBase" id="RU361274"/>
    </source>
</evidence>
<dbReference type="EMBL" id="CM001487">
    <property type="protein sequence ID" value="EIM57498.1"/>
    <property type="molecule type" value="Genomic_DNA"/>
</dbReference>
<dbReference type="SUPFAM" id="SSF64438">
    <property type="entry name" value="CNF1/YfiH-like putative cysteine hydrolases"/>
    <property type="match status" value="1"/>
</dbReference>
<dbReference type="NCBIfam" id="TIGR00726">
    <property type="entry name" value="peptidoglycan editing factor PgeF"/>
    <property type="match status" value="1"/>
</dbReference>
<dbReference type="AlphaFoldDB" id="I5AUM5"/>
<evidence type="ECO:0000256" key="7">
    <source>
        <dbReference type="ARBA" id="ARBA00022833"/>
    </source>
</evidence>
<comment type="catalytic activity">
    <reaction evidence="9">
        <text>adenosine + phosphate = alpha-D-ribose 1-phosphate + adenine</text>
        <dbReference type="Rhea" id="RHEA:27642"/>
        <dbReference type="ChEBI" id="CHEBI:16335"/>
        <dbReference type="ChEBI" id="CHEBI:16708"/>
        <dbReference type="ChEBI" id="CHEBI:43474"/>
        <dbReference type="ChEBI" id="CHEBI:57720"/>
        <dbReference type="EC" id="2.4.2.1"/>
    </reaction>
    <physiologicalReaction direction="left-to-right" evidence="9">
        <dbReference type="Rhea" id="RHEA:27643"/>
    </physiologicalReaction>
</comment>
<evidence type="ECO:0000256" key="8">
    <source>
        <dbReference type="ARBA" id="ARBA00047989"/>
    </source>
</evidence>
<name>I5AUM5_EUBC6</name>
<dbReference type="PANTHER" id="PTHR30616:SF2">
    <property type="entry name" value="PURINE NUCLEOSIDE PHOSPHORYLASE LACC1"/>
    <property type="match status" value="1"/>
</dbReference>
<comment type="catalytic activity">
    <reaction evidence="1">
        <text>inosine + phosphate = alpha-D-ribose 1-phosphate + hypoxanthine</text>
        <dbReference type="Rhea" id="RHEA:27646"/>
        <dbReference type="ChEBI" id="CHEBI:17368"/>
        <dbReference type="ChEBI" id="CHEBI:17596"/>
        <dbReference type="ChEBI" id="CHEBI:43474"/>
        <dbReference type="ChEBI" id="CHEBI:57720"/>
        <dbReference type="EC" id="2.4.2.1"/>
    </reaction>
    <physiologicalReaction direction="left-to-right" evidence="1">
        <dbReference type="Rhea" id="RHEA:27647"/>
    </physiologicalReaction>
</comment>
<proteinExistence type="inferred from homology"/>
<dbReference type="HOGENOM" id="CLU_065784_0_0_9"/>
<evidence type="ECO:0000256" key="6">
    <source>
        <dbReference type="ARBA" id="ARBA00022801"/>
    </source>
</evidence>
<dbReference type="Proteomes" id="UP000005753">
    <property type="component" value="Chromosome"/>
</dbReference>
<dbReference type="InterPro" id="IPR011324">
    <property type="entry name" value="Cytotoxic_necrot_fac-like_cat"/>
</dbReference>
<comment type="function">
    <text evidence="2">Purine nucleoside enzyme that catalyzes the phosphorolysis of adenosine and inosine nucleosides, yielding D-ribose 1-phosphate and the respective free bases, adenine and hypoxanthine. Also catalyzes the phosphorolysis of S-methyl-5'-thioadenosine into adenine and S-methyl-5-thio-alpha-D-ribose 1-phosphate. Also has adenosine deaminase activity.</text>
</comment>
<keyword evidence="6" id="KW-0378">Hydrolase</keyword>
<dbReference type="PANTHER" id="PTHR30616">
    <property type="entry name" value="UNCHARACTERIZED PROTEIN YFIH"/>
    <property type="match status" value="1"/>
</dbReference>
<gene>
    <name evidence="12" type="ORF">EubceDRAFT1_1720</name>
</gene>
<evidence type="ECO:0000256" key="3">
    <source>
        <dbReference type="ARBA" id="ARBA00007353"/>
    </source>
</evidence>
<keyword evidence="13" id="KW-1185">Reference proteome</keyword>
<dbReference type="GO" id="GO:0005507">
    <property type="term" value="F:copper ion binding"/>
    <property type="evidence" value="ECO:0007669"/>
    <property type="project" value="TreeGrafter"/>
</dbReference>
<keyword evidence="5" id="KW-0479">Metal-binding</keyword>
<evidence type="ECO:0000256" key="1">
    <source>
        <dbReference type="ARBA" id="ARBA00000553"/>
    </source>
</evidence>
<comment type="similarity">
    <text evidence="3 11">Belongs to the purine nucleoside phosphorylase YfiH/LACC1 family.</text>
</comment>
<dbReference type="InterPro" id="IPR003730">
    <property type="entry name" value="Cu_polyphenol_OxRdtase"/>
</dbReference>
<evidence type="ECO:0000256" key="9">
    <source>
        <dbReference type="ARBA" id="ARBA00048968"/>
    </source>
</evidence>
<evidence type="ECO:0000256" key="10">
    <source>
        <dbReference type="ARBA" id="ARBA00049893"/>
    </source>
</evidence>
<dbReference type="Gene3D" id="3.60.140.10">
    <property type="entry name" value="CNF1/YfiH-like putative cysteine hydrolases"/>
    <property type="match status" value="1"/>
</dbReference>
<accession>I5AUM5</accession>
<organism evidence="12 13">
    <name type="scientific">Eubacterium cellulosolvens (strain ATCC 43171 / JCM 9499 / 6)</name>
    <name type="common">Cillobacterium cellulosolvens</name>
    <dbReference type="NCBI Taxonomy" id="633697"/>
    <lineage>
        <taxon>Bacteria</taxon>
        <taxon>Bacillati</taxon>
        <taxon>Bacillota</taxon>
        <taxon>Clostridia</taxon>
        <taxon>Eubacteriales</taxon>
        <taxon>Eubacteriaceae</taxon>
        <taxon>Eubacterium</taxon>
    </lineage>
</organism>
<sequence>MKWTGIQTEWRRKGEANLPVLSGTQAPVLRFPALEAVDFVSHCFTTRYGGVSGREAGMEHLASMNLGLTRGDREENVQENFRILAGELGTSPERFVLTDQTHTTNVRVVTEEDAGKGLVRARDYHDVDGLVTNVSDLVLAIFVADCVPVLFVDPVHRAIGGAHSGWRGTVGRIGAKVVQLMQETYGTRPEDLIAAVGPSICRDCYEVSSEVADIFAEEFRGHEKEILTPGREGHAQLDLWQTNRIVLEEAGIPAGNISVTDLCTCCNPAALFSHRASGGRRGNMAACLMIR</sequence>